<evidence type="ECO:0000259" key="2">
    <source>
        <dbReference type="PROSITE" id="PS51278"/>
    </source>
</evidence>
<dbReference type="InterPro" id="IPR026869">
    <property type="entry name" value="EgtC-like"/>
</dbReference>
<dbReference type="Gene3D" id="3.60.20.10">
    <property type="entry name" value="Glutamine Phosphoribosylpyrophosphate, subunit 1, domain 1"/>
    <property type="match status" value="1"/>
</dbReference>
<dbReference type="PANTHER" id="PTHR42824">
    <property type="entry name" value="GLUTAMINE AMIDOTRANSFERASE"/>
    <property type="match status" value="1"/>
</dbReference>
<keyword evidence="1 3" id="KW-0315">Glutamine amidotransferase</keyword>
<gene>
    <name evidence="3" type="ORF">ENI96_10100</name>
</gene>
<dbReference type="PROSITE" id="PS51278">
    <property type="entry name" value="GATASE_TYPE_2"/>
    <property type="match status" value="1"/>
</dbReference>
<dbReference type="SUPFAM" id="SSF56235">
    <property type="entry name" value="N-terminal nucleophile aminohydrolases (Ntn hydrolases)"/>
    <property type="match status" value="1"/>
</dbReference>
<name>A0A831RNV1_9GAMM</name>
<dbReference type="AlphaFoldDB" id="A0A831RNV1"/>
<dbReference type="InterPro" id="IPR029055">
    <property type="entry name" value="Ntn_hydrolases_N"/>
</dbReference>
<organism evidence="3">
    <name type="scientific">Sedimenticola thiotaurini</name>
    <dbReference type="NCBI Taxonomy" id="1543721"/>
    <lineage>
        <taxon>Bacteria</taxon>
        <taxon>Pseudomonadati</taxon>
        <taxon>Pseudomonadota</taxon>
        <taxon>Gammaproteobacteria</taxon>
        <taxon>Chromatiales</taxon>
        <taxon>Sedimenticolaceae</taxon>
        <taxon>Sedimenticola</taxon>
    </lineage>
</organism>
<accession>A0A831RNV1</accession>
<proteinExistence type="predicted"/>
<protein>
    <submittedName>
        <fullName evidence="3">Class II glutamine amidotransferase</fullName>
    </submittedName>
</protein>
<dbReference type="EMBL" id="DRKP01000115">
    <property type="protein sequence ID" value="HEB96766.1"/>
    <property type="molecule type" value="Genomic_DNA"/>
</dbReference>
<evidence type="ECO:0000313" key="3">
    <source>
        <dbReference type="EMBL" id="HEB96766.1"/>
    </source>
</evidence>
<dbReference type="InterPro" id="IPR017932">
    <property type="entry name" value="GATase_2_dom"/>
</dbReference>
<dbReference type="Proteomes" id="UP000886251">
    <property type="component" value="Unassembled WGS sequence"/>
</dbReference>
<dbReference type="CDD" id="cd01908">
    <property type="entry name" value="YafJ"/>
    <property type="match status" value="1"/>
</dbReference>
<evidence type="ECO:0000256" key="1">
    <source>
        <dbReference type="ARBA" id="ARBA00022962"/>
    </source>
</evidence>
<feature type="domain" description="Glutamine amidotransferase type-2" evidence="2">
    <location>
        <begin position="2"/>
        <end position="271"/>
    </location>
</feature>
<sequence>MCELFALSARLPATVGFTLERLARHGGVEGPHRDGWGVGFYDGPDVFLLREPRAAAESPLVAFIERHGPPSALVLSHIRRATHGDRALRNTQPFMRELAGRMHLFAHNGELEGIERTRDFLAGRYRPVGDTDSELVFCSLLQRLGHLWDAAGGHVPPLAARLDLVAGFAAELRDFGPANFLYADGDALFVHAHRRLQEDGQLRAPGLHLLQRDCREGDTALAAAGVTLTSVRQRLVLAASVPLTDEPWQPLAEGEIAVLRSGEVVERRGAA</sequence>
<dbReference type="Pfam" id="PF13230">
    <property type="entry name" value="GATase_4"/>
    <property type="match status" value="1"/>
</dbReference>
<dbReference type="PANTHER" id="PTHR42824:SF1">
    <property type="entry name" value="GLUTAMINE AMIDOTRANSFERASE YAFJ-RELATED"/>
    <property type="match status" value="1"/>
</dbReference>
<reference evidence="3" key="1">
    <citation type="journal article" date="2020" name="mSystems">
        <title>Genome- and Community-Level Interaction Insights into Carbon Utilization and Element Cycling Functions of Hydrothermarchaeota in Hydrothermal Sediment.</title>
        <authorList>
            <person name="Zhou Z."/>
            <person name="Liu Y."/>
            <person name="Xu W."/>
            <person name="Pan J."/>
            <person name="Luo Z.H."/>
            <person name="Li M."/>
        </authorList>
    </citation>
    <scope>NUCLEOTIDE SEQUENCE [LARGE SCALE GENOMIC DNA]</scope>
    <source>
        <strain evidence="3">HyVt-443</strain>
    </source>
</reference>
<comment type="caution">
    <text evidence="3">The sequence shown here is derived from an EMBL/GenBank/DDBJ whole genome shotgun (WGS) entry which is preliminary data.</text>
</comment>